<reference evidence="2 3" key="1">
    <citation type="submission" date="2022-10" db="EMBL/GenBank/DDBJ databases">
        <title>The complete genomes of actinobacterial strains from the NBC collection.</title>
        <authorList>
            <person name="Joergensen T.S."/>
            <person name="Alvarez Arevalo M."/>
            <person name="Sterndorff E.B."/>
            <person name="Faurdal D."/>
            <person name="Vuksanovic O."/>
            <person name="Mourched A.-S."/>
            <person name="Charusanti P."/>
            <person name="Shaw S."/>
            <person name="Blin K."/>
            <person name="Weber T."/>
        </authorList>
    </citation>
    <scope>NUCLEOTIDE SEQUENCE [LARGE SCALE GENOMIC DNA]</scope>
    <source>
        <strain evidence="2 3">NBC_00123</strain>
    </source>
</reference>
<dbReference type="RefSeq" id="WP_327159496.1">
    <property type="nucleotide sequence ID" value="NZ_CP108062.1"/>
</dbReference>
<organism evidence="2 3">
    <name type="scientific">Streptomyces zaomyceticus</name>
    <dbReference type="NCBI Taxonomy" id="68286"/>
    <lineage>
        <taxon>Bacteria</taxon>
        <taxon>Bacillati</taxon>
        <taxon>Actinomycetota</taxon>
        <taxon>Actinomycetes</taxon>
        <taxon>Kitasatosporales</taxon>
        <taxon>Streptomycetaceae</taxon>
        <taxon>Streptomyces</taxon>
    </lineage>
</organism>
<dbReference type="Proteomes" id="UP001622594">
    <property type="component" value="Chromosome"/>
</dbReference>
<name>A0ABZ1LKQ9_9ACTN</name>
<accession>A0ABZ1LKQ9</accession>
<evidence type="ECO:0000313" key="2">
    <source>
        <dbReference type="EMBL" id="WTR75097.1"/>
    </source>
</evidence>
<sequence>MTMPPEAAGPVMPARPAAPLRLAFAAAIALIVVTLAAFWAWRWWEGEQEGEFRADPQFCELVTPETIHRLVPEAHGGREAAASCTWAAAREKGKYRANVHLFASRLNVELAEEDMREQRSDGELGWEKGTQEALLGLGDEAFLRFRPPVPGKNITAQVFFRRSNMVISVAYARSDDDRQAARAGAIDAAREAAALLKP</sequence>
<evidence type="ECO:0000256" key="1">
    <source>
        <dbReference type="SAM" id="Phobius"/>
    </source>
</evidence>
<keyword evidence="1" id="KW-0472">Membrane</keyword>
<gene>
    <name evidence="2" type="ORF">OG814_40485</name>
</gene>
<feature type="transmembrane region" description="Helical" evidence="1">
    <location>
        <begin position="20"/>
        <end position="41"/>
    </location>
</feature>
<evidence type="ECO:0008006" key="4">
    <source>
        <dbReference type="Google" id="ProtNLM"/>
    </source>
</evidence>
<keyword evidence="1" id="KW-1133">Transmembrane helix</keyword>
<dbReference type="EMBL" id="CP108188">
    <property type="protein sequence ID" value="WTR75097.1"/>
    <property type="molecule type" value="Genomic_DNA"/>
</dbReference>
<keyword evidence="3" id="KW-1185">Reference proteome</keyword>
<keyword evidence="1" id="KW-0812">Transmembrane</keyword>
<protein>
    <recommendedName>
        <fullName evidence="4">DUF3558 domain-containing protein</fullName>
    </recommendedName>
</protein>
<evidence type="ECO:0000313" key="3">
    <source>
        <dbReference type="Proteomes" id="UP001622594"/>
    </source>
</evidence>
<proteinExistence type="predicted"/>